<comment type="caution">
    <text evidence="2">The sequence shown here is derived from an EMBL/GenBank/DDBJ whole genome shotgun (WGS) entry which is preliminary data.</text>
</comment>
<reference evidence="2" key="1">
    <citation type="submission" date="2020-10" db="EMBL/GenBank/DDBJ databases">
        <title>Sequencing the genomes of 1000 actinobacteria strains.</title>
        <authorList>
            <person name="Klenk H.-P."/>
        </authorList>
    </citation>
    <scope>NUCLEOTIDE SEQUENCE</scope>
    <source>
        <strain evidence="2">DSM 45354</strain>
    </source>
</reference>
<evidence type="ECO:0000313" key="3">
    <source>
        <dbReference type="Proteomes" id="UP000638648"/>
    </source>
</evidence>
<feature type="region of interest" description="Disordered" evidence="1">
    <location>
        <begin position="1"/>
        <end position="41"/>
    </location>
</feature>
<name>A0A927MPZ3_9ACTN</name>
<accession>A0A927MPZ3</accession>
<protein>
    <submittedName>
        <fullName evidence="2">Uncharacterized protein</fullName>
    </submittedName>
</protein>
<keyword evidence="3" id="KW-1185">Reference proteome</keyword>
<sequence length="76" mass="8363">MTRTGQDILSSEVADGSTNPRVEVRITNSEDDRDSFGQLGGSRVIVGGTIEEADFPRHRHLPGDRPGQLQSHRHRG</sequence>
<dbReference type="EMBL" id="JADBEM010000001">
    <property type="protein sequence ID" value="MBE1603944.1"/>
    <property type="molecule type" value="Genomic_DNA"/>
</dbReference>
<dbReference type="RefSeq" id="WP_192748627.1">
    <property type="nucleotide sequence ID" value="NZ_BAABJL010000102.1"/>
</dbReference>
<evidence type="ECO:0000313" key="2">
    <source>
        <dbReference type="EMBL" id="MBE1603944.1"/>
    </source>
</evidence>
<dbReference type="Proteomes" id="UP000638648">
    <property type="component" value="Unassembled WGS sequence"/>
</dbReference>
<feature type="region of interest" description="Disordered" evidence="1">
    <location>
        <begin position="53"/>
        <end position="76"/>
    </location>
</feature>
<evidence type="ECO:0000256" key="1">
    <source>
        <dbReference type="SAM" id="MobiDB-lite"/>
    </source>
</evidence>
<proteinExistence type="predicted"/>
<gene>
    <name evidence="2" type="ORF">HEB94_000792</name>
</gene>
<organism evidence="2 3">
    <name type="scientific">Actinopolymorpha pittospori</name>
    <dbReference type="NCBI Taxonomy" id="648752"/>
    <lineage>
        <taxon>Bacteria</taxon>
        <taxon>Bacillati</taxon>
        <taxon>Actinomycetota</taxon>
        <taxon>Actinomycetes</taxon>
        <taxon>Propionibacteriales</taxon>
        <taxon>Actinopolymorphaceae</taxon>
        <taxon>Actinopolymorpha</taxon>
    </lineage>
</organism>
<dbReference type="AlphaFoldDB" id="A0A927MPZ3"/>